<accession>A0A918VF57</accession>
<dbReference type="AlphaFoldDB" id="A0A918VF57"/>
<dbReference type="Proteomes" id="UP000634139">
    <property type="component" value="Unassembled WGS sequence"/>
</dbReference>
<gene>
    <name evidence="2" type="ORF">GCM10011617_12960</name>
</gene>
<reference evidence="2" key="2">
    <citation type="submission" date="2020-09" db="EMBL/GenBank/DDBJ databases">
        <authorList>
            <person name="Sun Q."/>
            <person name="Kim S."/>
        </authorList>
    </citation>
    <scope>NUCLEOTIDE SEQUENCE</scope>
    <source>
        <strain evidence="2">KCTC 32422</strain>
    </source>
</reference>
<dbReference type="PANTHER" id="PTHR33336">
    <property type="entry name" value="QUINOL MONOOXYGENASE YGIN-RELATED"/>
    <property type="match status" value="1"/>
</dbReference>
<dbReference type="InterPro" id="IPR050744">
    <property type="entry name" value="AI-2_Isomerase_LsrG"/>
</dbReference>
<feature type="domain" description="ABM" evidence="1">
    <location>
        <begin position="2"/>
        <end position="92"/>
    </location>
</feature>
<dbReference type="Gene3D" id="3.30.70.100">
    <property type="match status" value="1"/>
</dbReference>
<dbReference type="RefSeq" id="WP_189539602.1">
    <property type="nucleotide sequence ID" value="NZ_BMZD01000002.1"/>
</dbReference>
<sequence length="100" mass="10892">MLLIQGWLKLATGEFDKVQEQAAAMVAATNAEDGCIHYAFARDITDPDLIHISERWASEEALGAHSASAHMAAFQQAMGTVKTEGADLWLYLAEGLKKLM</sequence>
<dbReference type="InterPro" id="IPR007138">
    <property type="entry name" value="ABM_dom"/>
</dbReference>
<keyword evidence="3" id="KW-1185">Reference proteome</keyword>
<dbReference type="SUPFAM" id="SSF54909">
    <property type="entry name" value="Dimeric alpha+beta barrel"/>
    <property type="match status" value="1"/>
</dbReference>
<organism evidence="2 3">
    <name type="scientific">Novosphingobium arvoryzae</name>
    <dbReference type="NCBI Taxonomy" id="1256514"/>
    <lineage>
        <taxon>Bacteria</taxon>
        <taxon>Pseudomonadati</taxon>
        <taxon>Pseudomonadota</taxon>
        <taxon>Alphaproteobacteria</taxon>
        <taxon>Sphingomonadales</taxon>
        <taxon>Sphingomonadaceae</taxon>
        <taxon>Novosphingobium</taxon>
    </lineage>
</organism>
<evidence type="ECO:0000259" key="1">
    <source>
        <dbReference type="PROSITE" id="PS51725"/>
    </source>
</evidence>
<dbReference type="GO" id="GO:0003824">
    <property type="term" value="F:catalytic activity"/>
    <property type="evidence" value="ECO:0007669"/>
    <property type="project" value="TreeGrafter"/>
</dbReference>
<evidence type="ECO:0000313" key="2">
    <source>
        <dbReference type="EMBL" id="GGZ94265.1"/>
    </source>
</evidence>
<dbReference type="PANTHER" id="PTHR33336:SF15">
    <property type="entry name" value="ABM DOMAIN-CONTAINING PROTEIN"/>
    <property type="match status" value="1"/>
</dbReference>
<proteinExistence type="predicted"/>
<dbReference type="Pfam" id="PF03992">
    <property type="entry name" value="ABM"/>
    <property type="match status" value="1"/>
</dbReference>
<name>A0A918VF57_9SPHN</name>
<reference evidence="2" key="1">
    <citation type="journal article" date="2014" name="Int. J. Syst. Evol. Microbiol.">
        <title>Complete genome sequence of Corynebacterium casei LMG S-19264T (=DSM 44701T), isolated from a smear-ripened cheese.</title>
        <authorList>
            <consortium name="US DOE Joint Genome Institute (JGI-PGF)"/>
            <person name="Walter F."/>
            <person name="Albersmeier A."/>
            <person name="Kalinowski J."/>
            <person name="Ruckert C."/>
        </authorList>
    </citation>
    <scope>NUCLEOTIDE SEQUENCE</scope>
    <source>
        <strain evidence="2">KCTC 32422</strain>
    </source>
</reference>
<comment type="caution">
    <text evidence="2">The sequence shown here is derived from an EMBL/GenBank/DDBJ whole genome shotgun (WGS) entry which is preliminary data.</text>
</comment>
<dbReference type="PROSITE" id="PS51725">
    <property type="entry name" value="ABM"/>
    <property type="match status" value="1"/>
</dbReference>
<evidence type="ECO:0000313" key="3">
    <source>
        <dbReference type="Proteomes" id="UP000634139"/>
    </source>
</evidence>
<dbReference type="EMBL" id="BMZD01000002">
    <property type="protein sequence ID" value="GGZ94265.1"/>
    <property type="molecule type" value="Genomic_DNA"/>
</dbReference>
<protein>
    <recommendedName>
        <fullName evidence="1">ABM domain-containing protein</fullName>
    </recommendedName>
</protein>
<dbReference type="InterPro" id="IPR011008">
    <property type="entry name" value="Dimeric_a/b-barrel"/>
</dbReference>